<dbReference type="PANTHER" id="PTHR23290">
    <property type="entry name" value="RRNA N6-ADENOSINE-METHYLTRANSFERASE METTL5"/>
    <property type="match status" value="1"/>
</dbReference>
<dbReference type="Gene3D" id="3.40.50.150">
    <property type="entry name" value="Vaccinia Virus protein VP39"/>
    <property type="match status" value="1"/>
</dbReference>
<organism evidence="1 2">
    <name type="scientific">Cebus imitator</name>
    <name type="common">Panamanian white-faced capuchin</name>
    <name type="synonym">Cebus capucinus imitator</name>
    <dbReference type="NCBI Taxonomy" id="2715852"/>
    <lineage>
        <taxon>Eukaryota</taxon>
        <taxon>Metazoa</taxon>
        <taxon>Chordata</taxon>
        <taxon>Craniata</taxon>
        <taxon>Vertebrata</taxon>
        <taxon>Euteleostomi</taxon>
        <taxon>Mammalia</taxon>
        <taxon>Eutheria</taxon>
        <taxon>Euarchontoglires</taxon>
        <taxon>Primates</taxon>
        <taxon>Haplorrhini</taxon>
        <taxon>Platyrrhini</taxon>
        <taxon>Cebidae</taxon>
        <taxon>Cebinae</taxon>
        <taxon>Cebus</taxon>
    </lineage>
</organism>
<dbReference type="PANTHER" id="PTHR23290:SF0">
    <property type="entry name" value="RRNA N6-ADENOSINE-METHYLTRANSFERASE METTL5"/>
    <property type="match status" value="1"/>
</dbReference>
<dbReference type="GeneTree" id="ENSGT00390000000227"/>
<keyword evidence="2" id="KW-1185">Reference proteome</keyword>
<dbReference type="Proteomes" id="UP000233040">
    <property type="component" value="Unassembled WGS sequence"/>
</dbReference>
<protein>
    <recommendedName>
        <fullName evidence="3">Methyltransferase small domain-containing protein</fullName>
    </recommendedName>
</protein>
<evidence type="ECO:0008006" key="3">
    <source>
        <dbReference type="Google" id="ProtNLM"/>
    </source>
</evidence>
<evidence type="ECO:0000313" key="1">
    <source>
        <dbReference type="Ensembl" id="ENSCCAP00000035397.1"/>
    </source>
</evidence>
<dbReference type="InterPro" id="IPR029063">
    <property type="entry name" value="SAM-dependent_MTases_sf"/>
</dbReference>
<reference evidence="1" key="1">
    <citation type="submission" date="2025-08" db="UniProtKB">
        <authorList>
            <consortium name="Ensembl"/>
        </authorList>
    </citation>
    <scope>IDENTIFICATION</scope>
</reference>
<dbReference type="Ensembl" id="ENSCCAT00000053175.1">
    <property type="protein sequence ID" value="ENSCCAP00000035397.1"/>
    <property type="gene ID" value="ENSCCAG00000035622.1"/>
</dbReference>
<accession>A0A2K5S4T0</accession>
<evidence type="ECO:0000313" key="2">
    <source>
        <dbReference type="Proteomes" id="UP000233040"/>
    </source>
</evidence>
<dbReference type="InterPro" id="IPR051720">
    <property type="entry name" value="rRNA_MeTrfase/Polyamine_Synth"/>
</dbReference>
<proteinExistence type="predicted"/>
<name>A0A2K5S4T0_CEBIM</name>
<dbReference type="SUPFAM" id="SSF53335">
    <property type="entry name" value="S-adenosyl-L-methionine-dependent methyltransferases"/>
    <property type="match status" value="1"/>
</dbReference>
<dbReference type="Pfam" id="PF06325">
    <property type="entry name" value="PrmA"/>
    <property type="match status" value="1"/>
</dbReference>
<sequence>RKKLRLKELESHLQQVDGFEKYPTKLRIAACMLHKIHNTYGDIENKVFADLGCGCGMLSIGTAMLGAGLYGGFDRDEDVSEIFNRNVEEFELTNIDMVQCDVCLLSNRMPNIISELRDDLPASCKFLKKKSVDIGVDLIQFSF</sequence>
<dbReference type="GO" id="GO:0008988">
    <property type="term" value="F:rRNA (adenine-N6-)-methyltransferase activity"/>
    <property type="evidence" value="ECO:0007669"/>
    <property type="project" value="TreeGrafter"/>
</dbReference>
<reference evidence="1" key="2">
    <citation type="submission" date="2025-09" db="UniProtKB">
        <authorList>
            <consortium name="Ensembl"/>
        </authorList>
    </citation>
    <scope>IDENTIFICATION</scope>
</reference>
<dbReference type="AlphaFoldDB" id="A0A2K5S4T0"/>